<feature type="domain" description="C2H2-type" evidence="9">
    <location>
        <begin position="817"/>
        <end position="844"/>
    </location>
</feature>
<evidence type="ECO:0000313" key="11">
    <source>
        <dbReference type="Proteomes" id="UP000828390"/>
    </source>
</evidence>
<feature type="domain" description="C2H2-type" evidence="9">
    <location>
        <begin position="873"/>
        <end position="900"/>
    </location>
</feature>
<evidence type="ECO:0000256" key="6">
    <source>
        <dbReference type="ARBA" id="ARBA00023242"/>
    </source>
</evidence>
<evidence type="ECO:0000256" key="3">
    <source>
        <dbReference type="ARBA" id="ARBA00022737"/>
    </source>
</evidence>
<dbReference type="PANTHER" id="PTHR16515">
    <property type="entry name" value="PR DOMAIN ZINC FINGER PROTEIN"/>
    <property type="match status" value="1"/>
</dbReference>
<dbReference type="PANTHER" id="PTHR16515:SF66">
    <property type="entry name" value="C2H2-TYPE DOMAIN-CONTAINING PROTEIN"/>
    <property type="match status" value="1"/>
</dbReference>
<feature type="domain" description="C2H2-type" evidence="9">
    <location>
        <begin position="618"/>
        <end position="646"/>
    </location>
</feature>
<evidence type="ECO:0000256" key="5">
    <source>
        <dbReference type="ARBA" id="ARBA00022833"/>
    </source>
</evidence>
<comment type="subcellular location">
    <subcellularLocation>
        <location evidence="1">Nucleus</location>
    </subcellularLocation>
</comment>
<evidence type="ECO:0000256" key="7">
    <source>
        <dbReference type="PROSITE-ProRule" id="PRU00042"/>
    </source>
</evidence>
<gene>
    <name evidence="10" type="ORF">DPMN_127749</name>
</gene>
<dbReference type="AlphaFoldDB" id="A0A9D4H2J0"/>
<feature type="compositionally biased region" description="Polar residues" evidence="8">
    <location>
        <begin position="476"/>
        <end position="485"/>
    </location>
</feature>
<accession>A0A9D4H2J0</accession>
<feature type="domain" description="C2H2-type" evidence="9">
    <location>
        <begin position="845"/>
        <end position="872"/>
    </location>
</feature>
<evidence type="ECO:0000313" key="10">
    <source>
        <dbReference type="EMBL" id="KAH3825866.1"/>
    </source>
</evidence>
<keyword evidence="5" id="KW-0862">Zinc</keyword>
<protein>
    <recommendedName>
        <fullName evidence="9">C2H2-type domain-containing protein</fullName>
    </recommendedName>
</protein>
<keyword evidence="2" id="KW-0479">Metal-binding</keyword>
<dbReference type="PROSITE" id="PS00028">
    <property type="entry name" value="ZINC_FINGER_C2H2_1"/>
    <property type="match status" value="11"/>
</dbReference>
<feature type="domain" description="C2H2-type" evidence="9">
    <location>
        <begin position="760"/>
        <end position="787"/>
    </location>
</feature>
<dbReference type="InterPro" id="IPR013087">
    <property type="entry name" value="Znf_C2H2_type"/>
</dbReference>
<proteinExistence type="predicted"/>
<dbReference type="GO" id="GO:0010468">
    <property type="term" value="P:regulation of gene expression"/>
    <property type="evidence" value="ECO:0007669"/>
    <property type="project" value="TreeGrafter"/>
</dbReference>
<evidence type="ECO:0000256" key="2">
    <source>
        <dbReference type="ARBA" id="ARBA00022723"/>
    </source>
</evidence>
<dbReference type="Pfam" id="PF00096">
    <property type="entry name" value="zf-C2H2"/>
    <property type="match status" value="3"/>
</dbReference>
<feature type="region of interest" description="Disordered" evidence="8">
    <location>
        <begin position="965"/>
        <end position="986"/>
    </location>
</feature>
<evidence type="ECO:0000259" key="9">
    <source>
        <dbReference type="PROSITE" id="PS50157"/>
    </source>
</evidence>
<evidence type="ECO:0000256" key="4">
    <source>
        <dbReference type="ARBA" id="ARBA00022771"/>
    </source>
</evidence>
<feature type="domain" description="C2H2-type" evidence="9">
    <location>
        <begin position="647"/>
        <end position="675"/>
    </location>
</feature>
<dbReference type="GO" id="GO:0005634">
    <property type="term" value="C:nucleus"/>
    <property type="evidence" value="ECO:0007669"/>
    <property type="project" value="UniProtKB-SubCell"/>
</dbReference>
<dbReference type="InterPro" id="IPR036236">
    <property type="entry name" value="Znf_C2H2_sf"/>
</dbReference>
<keyword evidence="11" id="KW-1185">Reference proteome</keyword>
<feature type="domain" description="C2H2-type" evidence="9">
    <location>
        <begin position="788"/>
        <end position="816"/>
    </location>
</feature>
<keyword evidence="3" id="KW-0677">Repeat</keyword>
<reference evidence="10" key="2">
    <citation type="submission" date="2020-11" db="EMBL/GenBank/DDBJ databases">
        <authorList>
            <person name="McCartney M.A."/>
            <person name="Auch B."/>
            <person name="Kono T."/>
            <person name="Mallez S."/>
            <person name="Becker A."/>
            <person name="Gohl D.M."/>
            <person name="Silverstein K.A.T."/>
            <person name="Koren S."/>
            <person name="Bechman K.B."/>
            <person name="Herman A."/>
            <person name="Abrahante J.E."/>
            <person name="Garbe J."/>
        </authorList>
    </citation>
    <scope>NUCLEOTIDE SEQUENCE</scope>
    <source>
        <strain evidence="10">Duluth1</strain>
        <tissue evidence="10">Whole animal</tissue>
    </source>
</reference>
<dbReference type="SUPFAM" id="SSF57667">
    <property type="entry name" value="beta-beta-alpha zinc fingers"/>
    <property type="match status" value="6"/>
</dbReference>
<dbReference type="InterPro" id="IPR050331">
    <property type="entry name" value="Zinc_finger"/>
</dbReference>
<organism evidence="10 11">
    <name type="scientific">Dreissena polymorpha</name>
    <name type="common">Zebra mussel</name>
    <name type="synonym">Mytilus polymorpha</name>
    <dbReference type="NCBI Taxonomy" id="45954"/>
    <lineage>
        <taxon>Eukaryota</taxon>
        <taxon>Metazoa</taxon>
        <taxon>Spiralia</taxon>
        <taxon>Lophotrochozoa</taxon>
        <taxon>Mollusca</taxon>
        <taxon>Bivalvia</taxon>
        <taxon>Autobranchia</taxon>
        <taxon>Heteroconchia</taxon>
        <taxon>Euheterodonta</taxon>
        <taxon>Imparidentia</taxon>
        <taxon>Neoheterodontei</taxon>
        <taxon>Myida</taxon>
        <taxon>Dreissenoidea</taxon>
        <taxon>Dreissenidae</taxon>
        <taxon>Dreissena</taxon>
    </lineage>
</organism>
<dbReference type="SMART" id="SM00355">
    <property type="entry name" value="ZnF_C2H2"/>
    <property type="match status" value="12"/>
</dbReference>
<comment type="caution">
    <text evidence="10">The sequence shown here is derived from an EMBL/GenBank/DDBJ whole genome shotgun (WGS) entry which is preliminary data.</text>
</comment>
<dbReference type="Proteomes" id="UP000828390">
    <property type="component" value="Unassembled WGS sequence"/>
</dbReference>
<dbReference type="PROSITE" id="PS50157">
    <property type="entry name" value="ZINC_FINGER_C2H2_2"/>
    <property type="match status" value="10"/>
</dbReference>
<keyword evidence="4 7" id="KW-0863">Zinc-finger</keyword>
<evidence type="ECO:0000256" key="8">
    <source>
        <dbReference type="SAM" id="MobiDB-lite"/>
    </source>
</evidence>
<feature type="region of interest" description="Disordered" evidence="8">
    <location>
        <begin position="465"/>
        <end position="498"/>
    </location>
</feature>
<feature type="domain" description="C2H2-type" evidence="9">
    <location>
        <begin position="900"/>
        <end position="927"/>
    </location>
</feature>
<dbReference type="Gene3D" id="3.30.160.60">
    <property type="entry name" value="Classic Zinc Finger"/>
    <property type="match status" value="7"/>
</dbReference>
<keyword evidence="6" id="KW-0539">Nucleus</keyword>
<name>A0A9D4H2J0_DREPO</name>
<dbReference type="FunFam" id="3.30.160.60:FF:000624">
    <property type="entry name" value="zinc finger protein 697"/>
    <property type="match status" value="1"/>
</dbReference>
<sequence>MDPQRECSSDVPSDVDHHMDEFMSLDDECKASFEGNHSRTFEDNLGNIFQEREVFNENDDDLFVSRATFDKKSRIPSKTTKLNEIMPASESITNGISPPSLSVSSVTTIASPPMTDIHYVIVEDVLDLNNLEDFNNVQLSHCSQIPLSNIKPTSQRSFHVDAKGTSSYKLEQDMSEPTPMDLIAAGDDDIANPHNAGNGTIAYDAKHENMKVLVEQTGQSFGHDVPMSLGSSSDFEGDRNKSDVTVAEIALNNENIEYHDLGLLSSSGTYNRLTNNDDKSDISESLEDTLSGSSMSDKVPGDIILKDVNDQYQLKQEQTTFSENLGLIPANTKRIVEKAKNAPKGMQTRKRFEAKNVLLAMSSVVKSKNEASPIPGHKHTPGSYKCGACCTIFLNICKLHDHLQEHGAGSYHYDHILFTAFPKLDSNCSHAQTQTLDTYGASFGDKNDMTISNVNTNIRKALQVKLKAPKKVQPKGKSSQPTSSSQRKRGRPRKIKETPILDHTVVVIENVAANSKVDNDLNVGESAVYTDFETPIENALACEQHNDSHLELKKSDTTSISPIEELPAMKKGSELLELLTEGTQAKRKRKSSMPRKVLVDMLPKTQFQVQATVMENKIKCEFCGSAFEHIRGLLRHETIKHSDKMKFECSICKQKFMREYNLERHKLCSHALGKHKTFLQQRRGIYGAKRVRVRTPRTKEADCNIMCEICKTEVPKSKFVVHNRIHTGERPFICHVCGKGLISEKKLRRHVQIHSDANKHTCEVCGQGFSMKYKLRTHMFVHTGHKPFLCSVCGGEFNNSTSLLHHHRTVHLGDKRFECNVCGGRYGKKSQLEEHMFSHSNERTQTCRYCGKSFKHGKSLRRHEQTHVSDLKFQCNQCDSKFSRKDNLDRHKMCHVETSHQCSFCRKKFKERQALLDHEQFHMNSRKFNCHICKEKFQDETYFYNHMEKTHQISKDMVHVVNSLVGNPSDKSSKGRKSAGLGTKRMSSVSLETSDVAFSGATTSLGMDTLNLSMSVAGIIPAAVSSQDMNIINHGSVPIQSNMSLNPLYMSGTNASSNVRNIMTNTMNQVFTVPGSNMIHVQHGMQESERMSSMNAIDSGLIHVALGPDGTMILQEQHRLMQEALGSTMQGMPNQAFRLQNMF</sequence>
<dbReference type="OrthoDB" id="427030at2759"/>
<dbReference type="EMBL" id="JAIWYP010000005">
    <property type="protein sequence ID" value="KAH3825866.1"/>
    <property type="molecule type" value="Genomic_DNA"/>
</dbReference>
<feature type="region of interest" description="Disordered" evidence="8">
    <location>
        <begin position="275"/>
        <end position="294"/>
    </location>
</feature>
<dbReference type="GO" id="GO:0008270">
    <property type="term" value="F:zinc ion binding"/>
    <property type="evidence" value="ECO:0007669"/>
    <property type="project" value="UniProtKB-KW"/>
</dbReference>
<reference evidence="10" key="1">
    <citation type="journal article" date="2019" name="bioRxiv">
        <title>The Genome of the Zebra Mussel, Dreissena polymorpha: A Resource for Invasive Species Research.</title>
        <authorList>
            <person name="McCartney M.A."/>
            <person name="Auch B."/>
            <person name="Kono T."/>
            <person name="Mallez S."/>
            <person name="Zhang Y."/>
            <person name="Obille A."/>
            <person name="Becker A."/>
            <person name="Abrahante J.E."/>
            <person name="Garbe J."/>
            <person name="Badalamenti J.P."/>
            <person name="Herman A."/>
            <person name="Mangelson H."/>
            <person name="Liachko I."/>
            <person name="Sullivan S."/>
            <person name="Sone E.D."/>
            <person name="Koren S."/>
            <person name="Silverstein K.A.T."/>
            <person name="Beckman K.B."/>
            <person name="Gohl D.M."/>
        </authorList>
    </citation>
    <scope>NUCLEOTIDE SEQUENCE</scope>
    <source>
        <strain evidence="10">Duluth1</strain>
        <tissue evidence="10">Whole animal</tissue>
    </source>
</reference>
<evidence type="ECO:0000256" key="1">
    <source>
        <dbReference type="ARBA" id="ARBA00004123"/>
    </source>
</evidence>
<feature type="domain" description="C2H2-type" evidence="9">
    <location>
        <begin position="928"/>
        <end position="956"/>
    </location>
</feature>
<feature type="domain" description="C2H2-type" evidence="9">
    <location>
        <begin position="732"/>
        <end position="759"/>
    </location>
</feature>